<proteinExistence type="predicted"/>
<evidence type="ECO:0008006" key="3">
    <source>
        <dbReference type="Google" id="ProtNLM"/>
    </source>
</evidence>
<name>A0A917JF15_9ENTE</name>
<evidence type="ECO:0000313" key="2">
    <source>
        <dbReference type="Proteomes" id="UP000622610"/>
    </source>
</evidence>
<reference evidence="1" key="2">
    <citation type="submission" date="2020-09" db="EMBL/GenBank/DDBJ databases">
        <authorList>
            <person name="Sun Q."/>
            <person name="Sedlacek I."/>
        </authorList>
    </citation>
    <scope>NUCLEOTIDE SEQUENCE</scope>
    <source>
        <strain evidence="1">CCM 8433</strain>
    </source>
</reference>
<dbReference type="Proteomes" id="UP000622610">
    <property type="component" value="Unassembled WGS sequence"/>
</dbReference>
<dbReference type="AlphaFoldDB" id="A0A917JF15"/>
<evidence type="ECO:0000313" key="1">
    <source>
        <dbReference type="EMBL" id="GGI64902.1"/>
    </source>
</evidence>
<gene>
    <name evidence="1" type="ORF">GCM10011482_05560</name>
</gene>
<protein>
    <recommendedName>
        <fullName evidence="3">Tetratricopeptide repeat protein</fullName>
    </recommendedName>
</protein>
<organism evidence="1 2">
    <name type="scientific">Enterococcus alcedinis</name>
    <dbReference type="NCBI Taxonomy" id="1274384"/>
    <lineage>
        <taxon>Bacteria</taxon>
        <taxon>Bacillati</taxon>
        <taxon>Bacillota</taxon>
        <taxon>Bacilli</taxon>
        <taxon>Lactobacillales</taxon>
        <taxon>Enterococcaceae</taxon>
        <taxon>Enterococcus</taxon>
    </lineage>
</organism>
<dbReference type="EMBL" id="BMDT01000001">
    <property type="protein sequence ID" value="GGI64902.1"/>
    <property type="molecule type" value="Genomic_DNA"/>
</dbReference>
<accession>A0A917JF15</accession>
<reference evidence="1" key="1">
    <citation type="journal article" date="2014" name="Int. J. Syst. Evol. Microbiol.">
        <title>Complete genome sequence of Corynebacterium casei LMG S-19264T (=DSM 44701T), isolated from a smear-ripened cheese.</title>
        <authorList>
            <consortium name="US DOE Joint Genome Institute (JGI-PGF)"/>
            <person name="Walter F."/>
            <person name="Albersmeier A."/>
            <person name="Kalinowski J."/>
            <person name="Ruckert C."/>
        </authorList>
    </citation>
    <scope>NUCLEOTIDE SEQUENCE</scope>
    <source>
        <strain evidence="1">CCM 8433</strain>
    </source>
</reference>
<sequence length="309" mass="36317">MSDMIPFPDKEKQLFASGTRKMVAQDYLSAKKDFEALYAFNPSFETVRQLVEIYRLLGDFEGAIFYAQEYETYYLEQADLFEQYVRLLLLDSQYLFVHRLLQKIPNEKLQADLIQLETTQEFIGERDLQIKEQLFSKWSQEQQPILGRKWRKWVKGLSLSRFIHFVKKYLPTAQNPFLVPKVVEELIFCGVKEKLIFKTIDGVSQEVDLSEVIPLNQAPQMTLFLRLAAESWENEDPQIAEGIAMEGQAHFSLLYPFLPELTDVPNWVESYSLEYKGMFGDEQALEGLNDYQKIQQTKQKLRKIYQDLM</sequence>
<comment type="caution">
    <text evidence="1">The sequence shown here is derived from an EMBL/GenBank/DDBJ whole genome shotgun (WGS) entry which is preliminary data.</text>
</comment>
<dbReference type="RefSeq" id="WP_188366725.1">
    <property type="nucleotide sequence ID" value="NZ_BMDT01000001.1"/>
</dbReference>
<keyword evidence="2" id="KW-1185">Reference proteome</keyword>